<dbReference type="PROSITE" id="PS00134">
    <property type="entry name" value="TRYPSIN_HIS"/>
    <property type="match status" value="1"/>
</dbReference>
<dbReference type="InterPro" id="IPR001314">
    <property type="entry name" value="Peptidase_S1A"/>
</dbReference>
<dbReference type="PANTHER" id="PTHR24276">
    <property type="entry name" value="POLYSERASE-RELATED"/>
    <property type="match status" value="1"/>
</dbReference>
<evidence type="ECO:0000256" key="6">
    <source>
        <dbReference type="ARBA" id="ARBA00023145"/>
    </source>
</evidence>
<organism evidence="12 13">
    <name type="scientific">Galleria mellonella</name>
    <name type="common">Greater wax moth</name>
    <dbReference type="NCBI Taxonomy" id="7137"/>
    <lineage>
        <taxon>Eukaryota</taxon>
        <taxon>Metazoa</taxon>
        <taxon>Ecdysozoa</taxon>
        <taxon>Arthropoda</taxon>
        <taxon>Hexapoda</taxon>
        <taxon>Insecta</taxon>
        <taxon>Pterygota</taxon>
        <taxon>Neoptera</taxon>
        <taxon>Endopterygota</taxon>
        <taxon>Lepidoptera</taxon>
        <taxon>Glossata</taxon>
        <taxon>Ditrysia</taxon>
        <taxon>Pyraloidea</taxon>
        <taxon>Pyralidae</taxon>
        <taxon>Galleriinae</taxon>
        <taxon>Galleria</taxon>
    </lineage>
</organism>
<protein>
    <recommendedName>
        <fullName evidence="9">trypsin</fullName>
        <ecNumber evidence="9">3.4.21.4</ecNumber>
    </recommendedName>
</protein>
<dbReference type="InterPro" id="IPR050430">
    <property type="entry name" value="Peptidase_S1"/>
</dbReference>
<keyword evidence="6" id="KW-0865">Zymogen</keyword>
<keyword evidence="12" id="KW-1185">Reference proteome</keyword>
<evidence type="ECO:0000256" key="3">
    <source>
        <dbReference type="ARBA" id="ARBA00022757"/>
    </source>
</evidence>
<dbReference type="SMART" id="SM00020">
    <property type="entry name" value="Tryp_SPc"/>
    <property type="match status" value="1"/>
</dbReference>
<evidence type="ECO:0000313" key="12">
    <source>
        <dbReference type="Proteomes" id="UP001652740"/>
    </source>
</evidence>
<dbReference type="EC" id="3.4.21.4" evidence="9"/>
<feature type="chain" id="PRO_5045273896" description="trypsin" evidence="10">
    <location>
        <begin position="25"/>
        <end position="359"/>
    </location>
</feature>
<evidence type="ECO:0000256" key="2">
    <source>
        <dbReference type="ARBA" id="ARBA00022670"/>
    </source>
</evidence>
<evidence type="ECO:0000256" key="1">
    <source>
        <dbReference type="ARBA" id="ARBA00007664"/>
    </source>
</evidence>
<comment type="similarity">
    <text evidence="1">Belongs to the peptidase S1 family.</text>
</comment>
<proteinExistence type="inferred from homology"/>
<keyword evidence="2" id="KW-0645">Protease</keyword>
<dbReference type="GeneID" id="113511247"/>
<evidence type="ECO:0000256" key="4">
    <source>
        <dbReference type="ARBA" id="ARBA00022801"/>
    </source>
</evidence>
<dbReference type="Pfam" id="PF00089">
    <property type="entry name" value="Trypsin"/>
    <property type="match status" value="1"/>
</dbReference>
<keyword evidence="5" id="KW-0720">Serine protease</keyword>
<dbReference type="InterPro" id="IPR009003">
    <property type="entry name" value="Peptidase_S1_PA"/>
</dbReference>
<keyword evidence="7" id="KW-1015">Disulfide bond</keyword>
<feature type="signal peptide" evidence="10">
    <location>
        <begin position="1"/>
        <end position="24"/>
    </location>
</feature>
<evidence type="ECO:0000256" key="8">
    <source>
        <dbReference type="ARBA" id="ARBA00036320"/>
    </source>
</evidence>
<evidence type="ECO:0000256" key="5">
    <source>
        <dbReference type="ARBA" id="ARBA00022825"/>
    </source>
</evidence>
<comment type="catalytic activity">
    <reaction evidence="8">
        <text>Preferential cleavage: Arg-|-Xaa, Lys-|-Xaa.</text>
        <dbReference type="EC" id="3.4.21.4"/>
    </reaction>
</comment>
<reference evidence="13" key="1">
    <citation type="submission" date="2025-08" db="UniProtKB">
        <authorList>
            <consortium name="RefSeq"/>
        </authorList>
    </citation>
    <scope>IDENTIFICATION</scope>
    <source>
        <tissue evidence="13">Whole larvae</tissue>
    </source>
</reference>
<accession>A0ABM3MBA8</accession>
<keyword evidence="4" id="KW-0378">Hydrolase</keyword>
<name>A0ABM3MBA8_GALME</name>
<evidence type="ECO:0000256" key="9">
    <source>
        <dbReference type="ARBA" id="ARBA00038868"/>
    </source>
</evidence>
<evidence type="ECO:0000313" key="13">
    <source>
        <dbReference type="RefSeq" id="XP_052748389.1"/>
    </source>
</evidence>
<dbReference type="InterPro" id="IPR018114">
    <property type="entry name" value="TRYPSIN_HIS"/>
</dbReference>
<dbReference type="PROSITE" id="PS50240">
    <property type="entry name" value="TRYPSIN_DOM"/>
    <property type="match status" value="1"/>
</dbReference>
<dbReference type="Gene3D" id="2.40.10.10">
    <property type="entry name" value="Trypsin-like serine proteases"/>
    <property type="match status" value="1"/>
</dbReference>
<evidence type="ECO:0000259" key="11">
    <source>
        <dbReference type="PROSITE" id="PS50240"/>
    </source>
</evidence>
<evidence type="ECO:0000256" key="7">
    <source>
        <dbReference type="ARBA" id="ARBA00023157"/>
    </source>
</evidence>
<evidence type="ECO:0000256" key="10">
    <source>
        <dbReference type="SAM" id="SignalP"/>
    </source>
</evidence>
<keyword evidence="3" id="KW-0222">Digestion</keyword>
<dbReference type="RefSeq" id="XP_052748389.1">
    <property type="nucleotide sequence ID" value="XM_052892429.1"/>
</dbReference>
<dbReference type="InterPro" id="IPR043504">
    <property type="entry name" value="Peptidase_S1_PA_chymotrypsin"/>
</dbReference>
<dbReference type="SUPFAM" id="SSF50494">
    <property type="entry name" value="Trypsin-like serine proteases"/>
    <property type="match status" value="1"/>
</dbReference>
<sequence length="359" mass="40482">MAYCVTIIANFLIPLFCLNKVVEAHGRTSLSTEDTSDEIENEWNNRRSMYRQEWQYEGLPIEIPGRRSADNEVLTEDENSITTITTTTRASPPLDRRYRRIYNPDEVATIEEFPFVAALLVNKQLWCGAVVISSDKVLTAAHCLQLQYNNRFFREYVKMLNVRVGSSNATAGGQLLRVTEIFFHPNYKPQTLEFNFAVLKLHKNLTFGRDDPEVEMIEYSREKSIPIDRRIVFLGWGSVLGVDSSGGTVLLQKVELPIYDLADCQEVYGRDLVSRNNFCAGYITIPKNVCNHDAGGPAIMDGRLVGILSFSSSRCDEPDRPAVFSTVGVVVPWIEGLGEKMVQLKNTALKSPESMKIPQ</sequence>
<dbReference type="Proteomes" id="UP001652740">
    <property type="component" value="Unplaced"/>
</dbReference>
<dbReference type="PANTHER" id="PTHR24276:SF97">
    <property type="entry name" value="GH13245P2-RELATED"/>
    <property type="match status" value="1"/>
</dbReference>
<dbReference type="InterPro" id="IPR001254">
    <property type="entry name" value="Trypsin_dom"/>
</dbReference>
<dbReference type="CDD" id="cd00190">
    <property type="entry name" value="Tryp_SPc"/>
    <property type="match status" value="1"/>
</dbReference>
<keyword evidence="10" id="KW-0732">Signal</keyword>
<dbReference type="PRINTS" id="PR00722">
    <property type="entry name" value="CHYMOTRYPSIN"/>
</dbReference>
<gene>
    <name evidence="13" type="primary">LOC113511247</name>
</gene>
<feature type="domain" description="Peptidase S1" evidence="11">
    <location>
        <begin position="101"/>
        <end position="339"/>
    </location>
</feature>